<dbReference type="RefSeq" id="WP_260571250.1">
    <property type="nucleotide sequence ID" value="NZ_CP104205.1"/>
</dbReference>
<gene>
    <name evidence="2" type="ORF">NYZ99_11360</name>
</gene>
<name>A0ABY5Y416_9FLAO</name>
<dbReference type="InterPro" id="IPR006869">
    <property type="entry name" value="DUF547"/>
</dbReference>
<reference evidence="2" key="1">
    <citation type="submission" date="2022-09" db="EMBL/GenBank/DDBJ databases">
        <title>Maribacter litopenaei sp. nov., isolated from the intestinal tract of the Pacific White Shrimp, Litopenaeus vannamei.</title>
        <authorList>
            <person name="Kim S.Y."/>
            <person name="Hwang C.Y."/>
        </authorList>
    </citation>
    <scope>NUCLEOTIDE SEQUENCE</scope>
    <source>
        <strain evidence="2">HL-LV01</strain>
    </source>
</reference>
<evidence type="ECO:0000313" key="2">
    <source>
        <dbReference type="EMBL" id="UWX53742.1"/>
    </source>
</evidence>
<protein>
    <submittedName>
        <fullName evidence="2">DUF547 domain-containing protein</fullName>
    </submittedName>
</protein>
<keyword evidence="3" id="KW-1185">Reference proteome</keyword>
<proteinExistence type="predicted"/>
<dbReference type="EMBL" id="CP104205">
    <property type="protein sequence ID" value="UWX53742.1"/>
    <property type="molecule type" value="Genomic_DNA"/>
</dbReference>
<evidence type="ECO:0000313" key="3">
    <source>
        <dbReference type="Proteomes" id="UP001059209"/>
    </source>
</evidence>
<organism evidence="2 3">
    <name type="scientific">Maribacter litopenaei</name>
    <dbReference type="NCBI Taxonomy" id="2976127"/>
    <lineage>
        <taxon>Bacteria</taxon>
        <taxon>Pseudomonadati</taxon>
        <taxon>Bacteroidota</taxon>
        <taxon>Flavobacteriia</taxon>
        <taxon>Flavobacteriales</taxon>
        <taxon>Flavobacteriaceae</taxon>
        <taxon>Maribacter</taxon>
    </lineage>
</organism>
<evidence type="ECO:0000259" key="1">
    <source>
        <dbReference type="Pfam" id="PF04784"/>
    </source>
</evidence>
<feature type="domain" description="DUF547" evidence="1">
    <location>
        <begin position="71"/>
        <end position="130"/>
    </location>
</feature>
<dbReference type="Proteomes" id="UP001059209">
    <property type="component" value="Chromosome"/>
</dbReference>
<dbReference type="Pfam" id="PF04784">
    <property type="entry name" value="DUF547"/>
    <property type="match status" value="1"/>
</dbReference>
<accession>A0ABY5Y416</accession>
<sequence>MKHMNIVRILPIIFFIGCLTIKAQTQEENIDFNELSMEFLVKIKNNESTEGVQKTLSKVSIEALEKALDNNDKKLAFWVNIYNAYIQVILQKNPDLYKDRNDFFKADQIAIAGEDISFEKIEHGIIRGSQWEYGLGFIGKLFPGEFEKRLRVEEPITEYILPSIVVQKTVHLWLFMIGKDWMSNSPRVHPTI</sequence>